<reference evidence="5" key="1">
    <citation type="journal article" date="2021" name="Evol. Appl.">
        <title>The genome of the Pyrenean desman and the effects of bottlenecks and inbreeding on the genomic landscape of an endangered species.</title>
        <authorList>
            <person name="Escoda L."/>
            <person name="Castresana J."/>
        </authorList>
    </citation>
    <scope>NUCLEOTIDE SEQUENCE</scope>
    <source>
        <strain evidence="5">IBE-C5619</strain>
    </source>
</reference>
<dbReference type="InterPro" id="IPR008949">
    <property type="entry name" value="Isoprenoid_synthase_dom_sf"/>
</dbReference>
<dbReference type="PANTHER" id="PTHR12001:SF55">
    <property type="entry name" value="ALL TRANS-POLYPRENYL-DIPHOSPHATE SYNTHASE PDSS2"/>
    <property type="match status" value="1"/>
</dbReference>
<dbReference type="EMBL" id="JAGFMF010011446">
    <property type="protein sequence ID" value="KAG8522102.1"/>
    <property type="molecule type" value="Genomic_DNA"/>
</dbReference>
<keyword evidence="3" id="KW-0694">RNA-binding</keyword>
<organism evidence="5 6">
    <name type="scientific">Galemys pyrenaicus</name>
    <name type="common">Iberian desman</name>
    <name type="synonym">Pyrenean desman</name>
    <dbReference type="NCBI Taxonomy" id="202257"/>
    <lineage>
        <taxon>Eukaryota</taxon>
        <taxon>Metazoa</taxon>
        <taxon>Chordata</taxon>
        <taxon>Craniata</taxon>
        <taxon>Vertebrata</taxon>
        <taxon>Euteleostomi</taxon>
        <taxon>Mammalia</taxon>
        <taxon>Eutheria</taxon>
        <taxon>Laurasiatheria</taxon>
        <taxon>Eulipotyphla</taxon>
        <taxon>Talpidae</taxon>
        <taxon>Galemys</taxon>
    </lineage>
</organism>
<sequence>MLVSTVGPVGSHEAAHLSPCPTQVVELIASALMDLVQGVYHENSTSAKGDYITDDIGISAWKEQTFLSHGALLAKSCQAAMELAKHDAEVQDMAFQYGKHMALSHKKLGDINLIIHCEHNSIMIGASGEVSFINIKILCEWDSRHCNGVDWHQKLNSQQGAVIATKLKTTAARWPDGPAVLCWPGRNTSGLGLCPSTTPHHLVYPEARTQ</sequence>
<dbReference type="OrthoDB" id="9983019at2759"/>
<dbReference type="GO" id="GO:0006744">
    <property type="term" value="P:ubiquinone biosynthetic process"/>
    <property type="evidence" value="ECO:0007669"/>
    <property type="project" value="TreeGrafter"/>
</dbReference>
<dbReference type="GO" id="GO:0004659">
    <property type="term" value="F:prenyltransferase activity"/>
    <property type="evidence" value="ECO:0007669"/>
    <property type="project" value="TreeGrafter"/>
</dbReference>
<dbReference type="SUPFAM" id="SSF48576">
    <property type="entry name" value="Terpenoid synthases"/>
    <property type="match status" value="1"/>
</dbReference>
<dbReference type="GO" id="GO:0005739">
    <property type="term" value="C:mitochondrion"/>
    <property type="evidence" value="ECO:0007669"/>
    <property type="project" value="TreeGrafter"/>
</dbReference>
<dbReference type="Proteomes" id="UP000700334">
    <property type="component" value="Unassembled WGS sequence"/>
</dbReference>
<keyword evidence="2" id="KW-0396">Initiation factor</keyword>
<dbReference type="PANTHER" id="PTHR12001">
    <property type="entry name" value="GERANYLGERANYL PYROPHOSPHATE SYNTHASE"/>
    <property type="match status" value="1"/>
</dbReference>
<evidence type="ECO:0000256" key="4">
    <source>
        <dbReference type="ARBA" id="ARBA00022917"/>
    </source>
</evidence>
<dbReference type="GO" id="GO:1990234">
    <property type="term" value="C:transferase complex"/>
    <property type="evidence" value="ECO:0007669"/>
    <property type="project" value="TreeGrafter"/>
</dbReference>
<dbReference type="AlphaFoldDB" id="A0A8J6APX3"/>
<comment type="caution">
    <text evidence="5">The sequence shown here is derived from an EMBL/GenBank/DDBJ whole genome shotgun (WGS) entry which is preliminary data.</text>
</comment>
<dbReference type="InterPro" id="IPR007783">
    <property type="entry name" value="eIF3d"/>
</dbReference>
<evidence type="ECO:0000313" key="5">
    <source>
        <dbReference type="EMBL" id="KAG8522102.1"/>
    </source>
</evidence>
<dbReference type="Pfam" id="PF05091">
    <property type="entry name" value="eIF-3_zeta"/>
    <property type="match status" value="1"/>
</dbReference>
<evidence type="ECO:0000256" key="3">
    <source>
        <dbReference type="ARBA" id="ARBA00022884"/>
    </source>
</evidence>
<gene>
    <name evidence="5" type="ORF">J0S82_000252</name>
</gene>
<keyword evidence="4" id="KW-0648">Protein biosynthesis</keyword>
<dbReference type="GO" id="GO:0003723">
    <property type="term" value="F:RNA binding"/>
    <property type="evidence" value="ECO:0007669"/>
    <property type="project" value="UniProtKB-KW"/>
</dbReference>
<keyword evidence="6" id="KW-1185">Reference proteome</keyword>
<dbReference type="GO" id="GO:0008299">
    <property type="term" value="P:isoprenoid biosynthetic process"/>
    <property type="evidence" value="ECO:0007669"/>
    <property type="project" value="TreeGrafter"/>
</dbReference>
<proteinExistence type="predicted"/>
<protein>
    <submittedName>
        <fullName evidence="5">Decaprenyl-diphosphate synthase subunit 2</fullName>
    </submittedName>
</protein>
<dbReference type="Gene3D" id="1.10.600.10">
    <property type="entry name" value="Farnesyl Diphosphate Synthase"/>
    <property type="match status" value="1"/>
</dbReference>
<name>A0A8J6APX3_GALPY</name>
<evidence type="ECO:0000256" key="1">
    <source>
        <dbReference type="ARBA" id="ARBA00022490"/>
    </source>
</evidence>
<evidence type="ECO:0000313" key="6">
    <source>
        <dbReference type="Proteomes" id="UP000700334"/>
    </source>
</evidence>
<evidence type="ECO:0000256" key="2">
    <source>
        <dbReference type="ARBA" id="ARBA00022540"/>
    </source>
</evidence>
<dbReference type="GO" id="GO:0003743">
    <property type="term" value="F:translation initiation factor activity"/>
    <property type="evidence" value="ECO:0007669"/>
    <property type="project" value="UniProtKB-KW"/>
</dbReference>
<accession>A0A8J6APX3</accession>
<dbReference type="GO" id="GO:0005852">
    <property type="term" value="C:eukaryotic translation initiation factor 3 complex"/>
    <property type="evidence" value="ECO:0007669"/>
    <property type="project" value="InterPro"/>
</dbReference>
<keyword evidence="1" id="KW-0963">Cytoplasm</keyword>